<proteinExistence type="predicted"/>
<dbReference type="InterPro" id="IPR045851">
    <property type="entry name" value="AMP-bd_C_sf"/>
</dbReference>
<dbReference type="InterPro" id="IPR020845">
    <property type="entry name" value="AMP-binding_CS"/>
</dbReference>
<evidence type="ECO:0000259" key="2">
    <source>
        <dbReference type="Pfam" id="PF00501"/>
    </source>
</evidence>
<organism evidence="4 5">
    <name type="scientific">Bradyrhizobium diazoefficiens SEMIA 5080</name>
    <dbReference type="NCBI Taxonomy" id="754504"/>
    <lineage>
        <taxon>Bacteria</taxon>
        <taxon>Pseudomonadati</taxon>
        <taxon>Pseudomonadota</taxon>
        <taxon>Alphaproteobacteria</taxon>
        <taxon>Hyphomicrobiales</taxon>
        <taxon>Nitrobacteraceae</taxon>
        <taxon>Bradyrhizobium</taxon>
    </lineage>
</organism>
<dbReference type="SUPFAM" id="SSF56801">
    <property type="entry name" value="Acetyl-CoA synthetase-like"/>
    <property type="match status" value="1"/>
</dbReference>
<dbReference type="GO" id="GO:0016878">
    <property type="term" value="F:acid-thiol ligase activity"/>
    <property type="evidence" value="ECO:0007669"/>
    <property type="project" value="UniProtKB-ARBA"/>
</dbReference>
<accession>A0A837CA51</accession>
<protein>
    <submittedName>
        <fullName evidence="4">Putative long-chain-fatty-acid--CoA ligase</fullName>
    </submittedName>
</protein>
<dbReference type="PROSITE" id="PS00455">
    <property type="entry name" value="AMP_BINDING"/>
    <property type="match status" value="1"/>
</dbReference>
<dbReference type="EMBL" id="ADOU02000005">
    <property type="protein sequence ID" value="KGJ66166.1"/>
    <property type="molecule type" value="Genomic_DNA"/>
</dbReference>
<dbReference type="Gene3D" id="3.40.50.12780">
    <property type="entry name" value="N-terminal domain of ligase-like"/>
    <property type="match status" value="1"/>
</dbReference>
<feature type="domain" description="AMP-dependent synthetase/ligase" evidence="2">
    <location>
        <begin position="100"/>
        <end position="482"/>
    </location>
</feature>
<dbReference type="Pfam" id="PF13193">
    <property type="entry name" value="AMP-binding_C"/>
    <property type="match status" value="1"/>
</dbReference>
<dbReference type="AlphaFoldDB" id="A0A837CA51"/>
<dbReference type="InterPro" id="IPR042099">
    <property type="entry name" value="ANL_N_sf"/>
</dbReference>
<evidence type="ECO:0000313" key="4">
    <source>
        <dbReference type="EMBL" id="KGJ66166.1"/>
    </source>
</evidence>
<sequence>MSLVAAAVRQWTNGKSSLIVLAFDRPSVEASPTKMSKDRRRGNAPEGGRNSMAGIHALDRLIGNDYPDLATDEEVRAFEQVPYADRVAAESTYDAIKLGAARNPDGAAIQFLQNADPADTPVVVTYRDFVARVTQAANMFHALGAEKGDVISFMLPLVPDAFVTLFGAEAAGIANPVNPLLEPHQIAEILEAANTKILVALGPMPGTDIWQKVEQIRPQLKHLKAIVQVFGGGDPANGVFAFNDLIKQQPSDRPISGRKILGSDIAAYFHTGGTTGTPKLVRHTHANQVYQAWALNLLLKPKPGANLLFGMPLFHVGGSLTQVLLTLSSGGSLVVLSPSGWRNPNAVKNIWGLVERFKPEALSSVPTVLAATLAVPPGNADISSLKYAAGGGSAIPVAVGSAIQDKLKLPVVEVYGMTETSSVHTLAYPSRPIRLGSVGLPMPYARVRIVQLDADGRLIRDCAPDEIGVVIMAGPGVFGGYLNDEHNKGAFVDEVWVNSGDLGRLDADGYLWITGRAKDLVIRGGHNIDPAPIEEIMFRHPAVGFAAVVGQPDAYAGELPVGYVQLKPGAKVEPGELEAWVRERTPERAAVPVQVIPIDPMPVTGVGKVFKPQLRWDAAERVFTKVLAPLAARGIDCKVRVGAHGSHGSIATVTLAGLPADQREAVAGEVHTLLAPFVMRHEVVQV</sequence>
<dbReference type="Gene3D" id="3.30.300.30">
    <property type="match status" value="1"/>
</dbReference>
<feature type="domain" description="AMP-binding enzyme C-terminal" evidence="3">
    <location>
        <begin position="533"/>
        <end position="608"/>
    </location>
</feature>
<keyword evidence="4" id="KW-0436">Ligase</keyword>
<gene>
    <name evidence="4" type="ORF">BJA5080_02784</name>
</gene>
<evidence type="ECO:0000259" key="3">
    <source>
        <dbReference type="Pfam" id="PF13193"/>
    </source>
</evidence>
<dbReference type="Pfam" id="PF00501">
    <property type="entry name" value="AMP-binding"/>
    <property type="match status" value="1"/>
</dbReference>
<dbReference type="PANTHER" id="PTHR43767:SF1">
    <property type="entry name" value="NONRIBOSOMAL PEPTIDE SYNTHASE PES1 (EUROFUNG)-RELATED"/>
    <property type="match status" value="1"/>
</dbReference>
<evidence type="ECO:0000313" key="5">
    <source>
        <dbReference type="Proteomes" id="UP000024900"/>
    </source>
</evidence>
<evidence type="ECO:0000256" key="1">
    <source>
        <dbReference type="SAM" id="MobiDB-lite"/>
    </source>
</evidence>
<reference evidence="4 5" key="1">
    <citation type="journal article" date="2014" name="BMC Genomics">
        <title>Comparative genomics of Bradyrhizobium japonicum CPAC 15 and Bradyrhizobium diazoefficiens CPAC 7: elite model strains for understanding symbiotic performance with soybean.</title>
        <authorList>
            <person name="Siqueira A.F."/>
            <person name="Ormeno-Orrillo E."/>
            <person name="Souza R.C."/>
            <person name="Rodrigues E.P."/>
            <person name="Almeida L.G."/>
            <person name="Barcellos F.G."/>
            <person name="Batista J.S."/>
            <person name="Nakatami A.S."/>
            <person name="Martinez-Romero E."/>
            <person name="Vasconcelos A.T."/>
            <person name="Hungria M."/>
        </authorList>
    </citation>
    <scope>NUCLEOTIDE SEQUENCE [LARGE SCALE GENOMIC DNA]</scope>
    <source>
        <strain evidence="4 5">SEMIA 5080</strain>
    </source>
</reference>
<dbReference type="Proteomes" id="UP000024900">
    <property type="component" value="Unassembled WGS sequence"/>
</dbReference>
<dbReference type="PANTHER" id="PTHR43767">
    <property type="entry name" value="LONG-CHAIN-FATTY-ACID--COA LIGASE"/>
    <property type="match status" value="1"/>
</dbReference>
<feature type="region of interest" description="Disordered" evidence="1">
    <location>
        <begin position="30"/>
        <end position="51"/>
    </location>
</feature>
<dbReference type="CDD" id="cd05944">
    <property type="entry name" value="FACL_like_4"/>
    <property type="match status" value="1"/>
</dbReference>
<dbReference type="NCBIfam" id="NF005714">
    <property type="entry name" value="PRK07529.1"/>
    <property type="match status" value="1"/>
</dbReference>
<name>A0A837CA51_9BRAD</name>
<comment type="caution">
    <text evidence="4">The sequence shown here is derived from an EMBL/GenBank/DDBJ whole genome shotgun (WGS) entry which is preliminary data.</text>
</comment>
<dbReference type="InterPro" id="IPR000873">
    <property type="entry name" value="AMP-dep_synth/lig_dom"/>
</dbReference>
<dbReference type="InterPro" id="IPR025110">
    <property type="entry name" value="AMP-bd_C"/>
</dbReference>
<dbReference type="InterPro" id="IPR050237">
    <property type="entry name" value="ATP-dep_AMP-bd_enzyme"/>
</dbReference>